<dbReference type="Gene3D" id="3.30.200.20">
    <property type="entry name" value="Phosphorylase Kinase, domain 1"/>
    <property type="match status" value="1"/>
</dbReference>
<accession>A0A1D2VCY5</accession>
<dbReference type="AlphaFoldDB" id="A0A1D2VCY5"/>
<dbReference type="STRING" id="1344418.A0A1D2VCY5"/>
<keyword evidence="4" id="KW-1185">Reference proteome</keyword>
<dbReference type="PANTHER" id="PTHR12984:SF3">
    <property type="entry name" value="N-TERMINAL KINASE-LIKE PROTEIN"/>
    <property type="match status" value="1"/>
</dbReference>
<protein>
    <recommendedName>
        <fullName evidence="2">Protein kinase domain-containing protein</fullName>
    </recommendedName>
</protein>
<reference evidence="4" key="1">
    <citation type="submission" date="2016-05" db="EMBL/GenBank/DDBJ databases">
        <title>Comparative genomics of biotechnologically important yeasts.</title>
        <authorList>
            <consortium name="DOE Joint Genome Institute"/>
            <person name="Riley R."/>
            <person name="Haridas S."/>
            <person name="Wolfe K.H."/>
            <person name="Lopes M.R."/>
            <person name="Hittinger C.T."/>
            <person name="Goker M."/>
            <person name="Salamov A."/>
            <person name="Wisecaver J."/>
            <person name="Long T.M."/>
            <person name="Aerts A.L."/>
            <person name="Barry K."/>
            <person name="Choi C."/>
            <person name="Clum A."/>
            <person name="Coughlan A.Y."/>
            <person name="Deshpande S."/>
            <person name="Douglass A.P."/>
            <person name="Hanson S.J."/>
            <person name="Klenk H.-P."/>
            <person name="Labutti K."/>
            <person name="Lapidus A."/>
            <person name="Lindquist E."/>
            <person name="Lipzen A."/>
            <person name="Meier-Kolthoff J.P."/>
            <person name="Ohm R.A."/>
            <person name="Otillar R.P."/>
            <person name="Pangilinan J."/>
            <person name="Peng Y."/>
            <person name="Rokas A."/>
            <person name="Rosa C.A."/>
            <person name="Scheuner C."/>
            <person name="Sibirny A.A."/>
            <person name="Slot J.C."/>
            <person name="Stielow J.B."/>
            <person name="Sun H."/>
            <person name="Kurtzman C.P."/>
            <person name="Blackwell M."/>
            <person name="Grigoriev I.V."/>
            <person name="Jeffries T.W."/>
        </authorList>
    </citation>
    <scope>NUCLEOTIDE SEQUENCE [LARGE SCALE GENOMIC DNA]</scope>
    <source>
        <strain evidence="4">DSM 1968</strain>
    </source>
</reference>
<feature type="compositionally biased region" description="Low complexity" evidence="1">
    <location>
        <begin position="967"/>
        <end position="978"/>
    </location>
</feature>
<gene>
    <name evidence="3" type="ORF">ASCRUDRAFT_9530</name>
</gene>
<name>A0A1D2VCY5_9ASCO</name>
<organism evidence="3 4">
    <name type="scientific">Ascoidea rubescens DSM 1968</name>
    <dbReference type="NCBI Taxonomy" id="1344418"/>
    <lineage>
        <taxon>Eukaryota</taxon>
        <taxon>Fungi</taxon>
        <taxon>Dikarya</taxon>
        <taxon>Ascomycota</taxon>
        <taxon>Saccharomycotina</taxon>
        <taxon>Saccharomycetes</taxon>
        <taxon>Ascoideaceae</taxon>
        <taxon>Ascoidea</taxon>
    </lineage>
</organism>
<dbReference type="InterPro" id="IPR016024">
    <property type="entry name" value="ARM-type_fold"/>
</dbReference>
<dbReference type="GO" id="GO:0006409">
    <property type="term" value="P:tRNA export from nucleus"/>
    <property type="evidence" value="ECO:0007669"/>
    <property type="project" value="TreeGrafter"/>
</dbReference>
<evidence type="ECO:0000259" key="2">
    <source>
        <dbReference type="PROSITE" id="PS50011"/>
    </source>
</evidence>
<dbReference type="SUPFAM" id="SSF56112">
    <property type="entry name" value="Protein kinase-like (PK-like)"/>
    <property type="match status" value="1"/>
</dbReference>
<feature type="region of interest" description="Disordered" evidence="1">
    <location>
        <begin position="953"/>
        <end position="984"/>
    </location>
</feature>
<dbReference type="OrthoDB" id="447103at2759"/>
<dbReference type="GO" id="GO:0005524">
    <property type="term" value="F:ATP binding"/>
    <property type="evidence" value="ECO:0007669"/>
    <property type="project" value="InterPro"/>
</dbReference>
<dbReference type="InterPro" id="IPR000719">
    <property type="entry name" value="Prot_kinase_dom"/>
</dbReference>
<dbReference type="Gene3D" id="1.25.10.10">
    <property type="entry name" value="Leucine-rich Repeat Variant"/>
    <property type="match status" value="1"/>
</dbReference>
<dbReference type="InterPro" id="IPR051177">
    <property type="entry name" value="CIK-Related_Protein"/>
</dbReference>
<proteinExistence type="predicted"/>
<dbReference type="InParanoid" id="A0A1D2VCY5"/>
<dbReference type="GeneID" id="30968811"/>
<evidence type="ECO:0000313" key="4">
    <source>
        <dbReference type="Proteomes" id="UP000095038"/>
    </source>
</evidence>
<dbReference type="SUPFAM" id="SSF48371">
    <property type="entry name" value="ARM repeat"/>
    <property type="match status" value="1"/>
</dbReference>
<dbReference type="FunCoup" id="A0A1D2VCY5">
    <property type="interactions" value="1122"/>
</dbReference>
<dbReference type="InterPro" id="IPR011989">
    <property type="entry name" value="ARM-like"/>
</dbReference>
<dbReference type="Gene3D" id="1.10.510.10">
    <property type="entry name" value="Transferase(Phosphotransferase) domain 1"/>
    <property type="match status" value="1"/>
</dbReference>
<dbReference type="PANTHER" id="PTHR12984">
    <property type="entry name" value="SCY1-RELATED S/T PROTEIN KINASE-LIKE"/>
    <property type="match status" value="1"/>
</dbReference>
<sequence>MNFITKAFSSGFTSGRSIPYSFDDKIHSQNVSSNVFYSLFNSTKKDFSSTENHPNEYSIFEFNINDSEYASTGAASDNARYLSLIKNSALKLKTIKLPGIIKIHDFFEFDNSNNLFIVTERVTPLSDLFNKNANNSDNSNDTKTHLSIDELVFSINNLSNSLKFINNEASSVHGNIFPNSIYIDQSGVFKLFGFELLSNLNDSPNSPSFAFNTYNSNLIYKNYNLHDTSSNQNYKIILPPEITNNNFTNTNNKNFYLKIDSYLFGILILNLISYNSSSLSHQLNSLPINPSINQFSNLINSINLHYSKKFPSLFLNNLKGLLNPIQNSRLLISKFFQSNNNSPFFNSNLLISNHNNLNLLNIDLFNNLDLLYNYLNSLQNLIGSNKPTSDKNESVFLLQSRYIPYKLLPDLIHIFNLYNSSKSINQENDTIKPIILYYILYYSNYLKKINESYYQFLIAPFILLCFNSNNRLIRATLLTSLKFYINDLNKSDISNKVFNNLIKGFSDTNETIRNETLKSTLHILPTLSIKQINNDLLKYLAKLQNDNNLTIKINTILILEKISLFLIDDNKNTSQSTLTSFQNILIIAFNKSINDTSSNKFLIKISTLNSLKNCLLFFDPVICCSKILSLIAPLLLDNNHKIRNFANEIFNLYLNKINEKVKLLDQKDERLINEDKTLHNDYYELNGIKYVPGEFLELPPPVIDQDNLNNNEFNNNINDINIKKISNNNNINIGSNAMVDTNALNNNSDNGVYNITNGLSNFGFNLAVGAINKLTEKTINGELNRDLTPTPSDVHLSLSNPSKPNLSINSTTTNTKSNLNSNSNSNFNNKFDFNNHLNNDNTIKGDSNDKYDYDLDLDLDILDYNTTAITTHKHTNKDSDFNANLFSNNKTKSIVKQKDIVIDSTDLWGGFDDFLDEDVKSEGKSIRKPIFGSSLTRNKNNITFGSVNRKPIVSKKPSHSQFNEARSSNNSINSTNINTRKKGLQLKKTNKLQTKIQNDGWGDNW</sequence>
<dbReference type="InterPro" id="IPR011009">
    <property type="entry name" value="Kinase-like_dom_sf"/>
</dbReference>
<dbReference type="Proteomes" id="UP000095038">
    <property type="component" value="Unassembled WGS sequence"/>
</dbReference>
<feature type="domain" description="Protein kinase" evidence="2">
    <location>
        <begin position="25"/>
        <end position="345"/>
    </location>
</feature>
<dbReference type="GO" id="GO:0004672">
    <property type="term" value="F:protein kinase activity"/>
    <property type="evidence" value="ECO:0007669"/>
    <property type="project" value="InterPro"/>
</dbReference>
<dbReference type="RefSeq" id="XP_020045798.1">
    <property type="nucleotide sequence ID" value="XM_020195175.1"/>
</dbReference>
<dbReference type="PROSITE" id="PS50011">
    <property type="entry name" value="PROTEIN_KINASE_DOM"/>
    <property type="match status" value="1"/>
</dbReference>
<evidence type="ECO:0000313" key="3">
    <source>
        <dbReference type="EMBL" id="ODV59491.1"/>
    </source>
</evidence>
<evidence type="ECO:0000256" key="1">
    <source>
        <dbReference type="SAM" id="MobiDB-lite"/>
    </source>
</evidence>
<dbReference type="GO" id="GO:0005737">
    <property type="term" value="C:cytoplasm"/>
    <property type="evidence" value="ECO:0007669"/>
    <property type="project" value="TreeGrafter"/>
</dbReference>
<dbReference type="EMBL" id="KV454486">
    <property type="protein sequence ID" value="ODV59491.1"/>
    <property type="molecule type" value="Genomic_DNA"/>
</dbReference>